<dbReference type="Proteomes" id="UP001143362">
    <property type="component" value="Unassembled WGS sequence"/>
</dbReference>
<keyword evidence="4" id="KW-1185">Reference proteome</keyword>
<dbReference type="InterPro" id="IPR045010">
    <property type="entry name" value="MDR_fam"/>
</dbReference>
<dbReference type="InterPro" id="IPR020843">
    <property type="entry name" value="ER"/>
</dbReference>
<dbReference type="InterPro" id="IPR041694">
    <property type="entry name" value="ADH_N_2"/>
</dbReference>
<protein>
    <submittedName>
        <fullName evidence="3">NADP-dependent oxidoreductase</fullName>
    </submittedName>
</protein>
<dbReference type="PANTHER" id="PTHR43205">
    <property type="entry name" value="PROSTAGLANDIN REDUCTASE"/>
    <property type="match status" value="1"/>
</dbReference>
<proteinExistence type="predicted"/>
<evidence type="ECO:0000313" key="3">
    <source>
        <dbReference type="EMBL" id="MCX2980191.1"/>
    </source>
</evidence>
<feature type="domain" description="Enoyl reductase (ER)" evidence="2">
    <location>
        <begin position="16"/>
        <end position="332"/>
    </location>
</feature>
<dbReference type="SUPFAM" id="SSF50129">
    <property type="entry name" value="GroES-like"/>
    <property type="match status" value="1"/>
</dbReference>
<dbReference type="Gene3D" id="3.40.50.720">
    <property type="entry name" value="NAD(P)-binding Rossmann-like Domain"/>
    <property type="match status" value="1"/>
</dbReference>
<dbReference type="Pfam" id="PF16884">
    <property type="entry name" value="ADH_N_2"/>
    <property type="match status" value="1"/>
</dbReference>
<dbReference type="PANTHER" id="PTHR43205:SF7">
    <property type="entry name" value="PROSTAGLANDIN REDUCTASE 1"/>
    <property type="match status" value="1"/>
</dbReference>
<keyword evidence="1" id="KW-0560">Oxidoreductase</keyword>
<dbReference type="Pfam" id="PF00107">
    <property type="entry name" value="ADH_zinc_N"/>
    <property type="match status" value="1"/>
</dbReference>
<dbReference type="CDD" id="cd05288">
    <property type="entry name" value="PGDH"/>
    <property type="match status" value="1"/>
</dbReference>
<evidence type="ECO:0000256" key="1">
    <source>
        <dbReference type="ARBA" id="ARBA00023002"/>
    </source>
</evidence>
<reference evidence="3" key="1">
    <citation type="submission" date="2019-02" db="EMBL/GenBank/DDBJ databases">
        <authorList>
            <person name="Li S.-H."/>
        </authorList>
    </citation>
    <scope>NUCLEOTIDE SEQUENCE</scope>
    <source>
        <strain evidence="3">IMCC14734</strain>
    </source>
</reference>
<comment type="caution">
    <text evidence="3">The sequence shown here is derived from an EMBL/GenBank/DDBJ whole genome shotgun (WGS) entry which is preliminary data.</text>
</comment>
<dbReference type="RefSeq" id="WP_279244170.1">
    <property type="nucleotide sequence ID" value="NZ_SHNN01000001.1"/>
</dbReference>
<dbReference type="Gene3D" id="3.90.180.10">
    <property type="entry name" value="Medium-chain alcohol dehydrogenases, catalytic domain"/>
    <property type="match status" value="1"/>
</dbReference>
<dbReference type="InterPro" id="IPR011032">
    <property type="entry name" value="GroES-like_sf"/>
</dbReference>
<dbReference type="SMART" id="SM00829">
    <property type="entry name" value="PKS_ER"/>
    <property type="match status" value="1"/>
</dbReference>
<dbReference type="EMBL" id="SHNN01000001">
    <property type="protein sequence ID" value="MCX2980191.1"/>
    <property type="molecule type" value="Genomic_DNA"/>
</dbReference>
<sequence length="336" mass="35999">MDNTQVTLARRPQGKPLPEDFAVVTNPIPVITDGQALVQNLYVSLDAGFRNWMDADSGDEVLPAMPLDHPVMGLTLGRVVESQNPQIEVGRLLMARLAWEQYSVVDDSDWLVTIEDSEQPLSYHMGVLGDTGMSAYFGLTDIGKPQPGETVLISAAGGAVGSIAGQIAKIMGARVIGLAGSDEKCRRLVAELGYDVALNYKSADLSAQLAEACPNGIDVYFDNVGGPLLEVVLNHIAQGARIPFCGAVADYTAQGDSKGPGNLFQLVAQSARLEGFMTHMKLERYPEARNQLSQWLASGQLKAHEQVYDGVEKCGIAFSDLFAGNNFGKAVVKVSD</sequence>
<dbReference type="SUPFAM" id="SSF51735">
    <property type="entry name" value="NAD(P)-binding Rossmann-fold domains"/>
    <property type="match status" value="1"/>
</dbReference>
<name>A0ABT3TEI0_9GAMM</name>
<organism evidence="3 4">
    <name type="scientific">Candidatus Litorirhabdus singularis</name>
    <dbReference type="NCBI Taxonomy" id="2518993"/>
    <lineage>
        <taxon>Bacteria</taxon>
        <taxon>Pseudomonadati</taxon>
        <taxon>Pseudomonadota</taxon>
        <taxon>Gammaproteobacteria</taxon>
        <taxon>Cellvibrionales</taxon>
        <taxon>Halieaceae</taxon>
        <taxon>Candidatus Litorirhabdus</taxon>
    </lineage>
</organism>
<dbReference type="InterPro" id="IPR036291">
    <property type="entry name" value="NAD(P)-bd_dom_sf"/>
</dbReference>
<evidence type="ECO:0000313" key="4">
    <source>
        <dbReference type="Proteomes" id="UP001143362"/>
    </source>
</evidence>
<accession>A0ABT3TEI0</accession>
<gene>
    <name evidence="3" type="ORF">EYC98_04835</name>
</gene>
<dbReference type="InterPro" id="IPR013149">
    <property type="entry name" value="ADH-like_C"/>
</dbReference>
<evidence type="ECO:0000259" key="2">
    <source>
        <dbReference type="SMART" id="SM00829"/>
    </source>
</evidence>